<keyword evidence="2" id="KW-1185">Reference proteome</keyword>
<name>A0ACB8D4M0_DERSI</name>
<gene>
    <name evidence="1" type="ORF">HPB49_010163</name>
</gene>
<proteinExistence type="predicted"/>
<protein>
    <submittedName>
        <fullName evidence="1">Uncharacterized protein</fullName>
    </submittedName>
</protein>
<dbReference type="Proteomes" id="UP000821865">
    <property type="component" value="Chromosome 3"/>
</dbReference>
<evidence type="ECO:0000313" key="2">
    <source>
        <dbReference type="Proteomes" id="UP000821865"/>
    </source>
</evidence>
<reference evidence="1" key="1">
    <citation type="submission" date="2020-05" db="EMBL/GenBank/DDBJ databases">
        <title>Large-scale comparative analyses of tick genomes elucidate their genetic diversity and vector capacities.</title>
        <authorList>
            <person name="Jia N."/>
            <person name="Wang J."/>
            <person name="Shi W."/>
            <person name="Du L."/>
            <person name="Sun Y."/>
            <person name="Zhan W."/>
            <person name="Jiang J."/>
            <person name="Wang Q."/>
            <person name="Zhang B."/>
            <person name="Ji P."/>
            <person name="Sakyi L.B."/>
            <person name="Cui X."/>
            <person name="Yuan T."/>
            <person name="Jiang B."/>
            <person name="Yang W."/>
            <person name="Lam T.T.-Y."/>
            <person name="Chang Q."/>
            <person name="Ding S."/>
            <person name="Wang X."/>
            <person name="Zhu J."/>
            <person name="Ruan X."/>
            <person name="Zhao L."/>
            <person name="Wei J."/>
            <person name="Que T."/>
            <person name="Du C."/>
            <person name="Cheng J."/>
            <person name="Dai P."/>
            <person name="Han X."/>
            <person name="Huang E."/>
            <person name="Gao Y."/>
            <person name="Liu J."/>
            <person name="Shao H."/>
            <person name="Ye R."/>
            <person name="Li L."/>
            <person name="Wei W."/>
            <person name="Wang X."/>
            <person name="Wang C."/>
            <person name="Yang T."/>
            <person name="Huo Q."/>
            <person name="Li W."/>
            <person name="Guo W."/>
            <person name="Chen H."/>
            <person name="Zhou L."/>
            <person name="Ni X."/>
            <person name="Tian J."/>
            <person name="Zhou Y."/>
            <person name="Sheng Y."/>
            <person name="Liu T."/>
            <person name="Pan Y."/>
            <person name="Xia L."/>
            <person name="Li J."/>
            <person name="Zhao F."/>
            <person name="Cao W."/>
        </authorList>
    </citation>
    <scope>NUCLEOTIDE SEQUENCE</scope>
    <source>
        <strain evidence="1">Dsil-2018</strain>
    </source>
</reference>
<organism evidence="1 2">
    <name type="scientific">Dermacentor silvarum</name>
    <name type="common">Tick</name>
    <dbReference type="NCBI Taxonomy" id="543639"/>
    <lineage>
        <taxon>Eukaryota</taxon>
        <taxon>Metazoa</taxon>
        <taxon>Ecdysozoa</taxon>
        <taxon>Arthropoda</taxon>
        <taxon>Chelicerata</taxon>
        <taxon>Arachnida</taxon>
        <taxon>Acari</taxon>
        <taxon>Parasitiformes</taxon>
        <taxon>Ixodida</taxon>
        <taxon>Ixodoidea</taxon>
        <taxon>Ixodidae</taxon>
        <taxon>Rhipicephalinae</taxon>
        <taxon>Dermacentor</taxon>
    </lineage>
</organism>
<accession>A0ACB8D4M0</accession>
<evidence type="ECO:0000313" key="1">
    <source>
        <dbReference type="EMBL" id="KAH7959301.1"/>
    </source>
</evidence>
<comment type="caution">
    <text evidence="1">The sequence shown here is derived from an EMBL/GenBank/DDBJ whole genome shotgun (WGS) entry which is preliminary data.</text>
</comment>
<dbReference type="EMBL" id="CM023472">
    <property type="protein sequence ID" value="KAH7959301.1"/>
    <property type="molecule type" value="Genomic_DNA"/>
</dbReference>
<sequence length="638" mass="71705">MLPPRGKCADQREMMIPEGLNWQSNIVDDENSQRCNENDTAYEVSQTESGGSFGVVVRRKENRTVIFDTRLPGTVLAEQFLQVSTRLTTANVFGLGGLSTKGTLKHDINWKTITFFNRRSQNRPSEYFGVHPFYMVVEEDGKANGVFLRNSNAMDVLLQPENVITFRTTGGTLDFEIFLGDSPDDVVRQFTELVGRPAMPPFWALGHHISLDSEDELSQVWPLLQQLRKEGIQVAALHLNEGFTTETILTDDSSSVDKIRKLRNQTESSGIRYLLRADPLLPSSAEHMIPLILSEGIKSDVAFVDFTNPDAEKGWTERLKSLKEAVGFDGLLLDLNEPTYPRESNRSSSKCTENNWNNPPYPVGFQHGDSGMFENSMCGDAIQSADIHYNLHNLYGYHHSEATWKSLINIMKERGGQRPMILSRATFSGSGSFGGHWFEEPECNWEGLRRTIVKAVEFSMLGMPLVGGYCHLSREREDVRLAWLQASALLPLSITRMRPTEDIEVYEATTRLLNASAAALAARKRLLPYMYTVFYEAHLTGGAVLRAPFYEFPTDPYAMNISHQFMWGSAVLVSPRVHEDNPVVEAYFPAGQWCDLYTGEAINLHRGGYVPLDGEKVPLHVKGGSIIPLLRPDDDQTR</sequence>